<comment type="caution">
    <text evidence="3">The sequence shown here is derived from an EMBL/GenBank/DDBJ whole genome shotgun (WGS) entry which is preliminary data.</text>
</comment>
<reference evidence="3 4" key="1">
    <citation type="submission" date="2015-09" db="EMBL/GenBank/DDBJ databases">
        <title>Host preference determinants of Valsa canker pathogens revealed by comparative genomics.</title>
        <authorList>
            <person name="Yin Z."/>
            <person name="Huang L."/>
        </authorList>
    </citation>
    <scope>NUCLEOTIDE SEQUENCE [LARGE SCALE GENOMIC DNA]</scope>
    <source>
        <strain evidence="3 4">YSFL</strain>
    </source>
</reference>
<feature type="domain" description="Apple" evidence="2">
    <location>
        <begin position="32"/>
        <end position="107"/>
    </location>
</feature>
<dbReference type="Pfam" id="PF00024">
    <property type="entry name" value="PAN_1"/>
    <property type="match status" value="1"/>
</dbReference>
<evidence type="ECO:0000256" key="1">
    <source>
        <dbReference type="SAM" id="SignalP"/>
    </source>
</evidence>
<dbReference type="OrthoDB" id="5227871at2759"/>
<dbReference type="Gene3D" id="3.50.4.10">
    <property type="entry name" value="Hepatocyte Growth Factor"/>
    <property type="match status" value="1"/>
</dbReference>
<name>A0A423WIT3_CYTCH</name>
<dbReference type="AlphaFoldDB" id="A0A423WIT3"/>
<evidence type="ECO:0000313" key="3">
    <source>
        <dbReference type="EMBL" id="ROW03324.1"/>
    </source>
</evidence>
<accession>A0A423WIT3</accession>
<dbReference type="PROSITE" id="PS50948">
    <property type="entry name" value="PAN"/>
    <property type="match status" value="1"/>
</dbReference>
<sequence length="311" mass="31366">MHPKYLAAVPLLAGSSLAQTSTTTSTASVPTCGFTGWDTGSNIAYYADSSSATYAACSALCDANTACLSFSYNAAAPDCILYDYVVEGNDVAGPSSPNTFFDRGGACPTTTTTTSTSTPTTTATPTCIGFVGWDNGTNIGCLALCDANSACLSFGLTSAPACILYDYPVEGNDVAGAGTGNTFYDRGGVCPATSAVSTTTSTTAVPTQTGAFANCPSGIVPYNISSLETPYSPCNSSYPHSACMSDVDGTDYCNLCLACTTTTCASDADCGTGYACIRDSDCAVNGETSGTAVCLYMLAGGDTLGCYDSPA</sequence>
<keyword evidence="1" id="KW-0732">Signal</keyword>
<gene>
    <name evidence="3" type="ORF">VSDG_01496</name>
</gene>
<evidence type="ECO:0000259" key="2">
    <source>
        <dbReference type="PROSITE" id="PS50948"/>
    </source>
</evidence>
<feature type="chain" id="PRO_5019538728" description="Apple domain-containing protein" evidence="1">
    <location>
        <begin position="19"/>
        <end position="311"/>
    </location>
</feature>
<feature type="signal peptide" evidence="1">
    <location>
        <begin position="1"/>
        <end position="18"/>
    </location>
</feature>
<keyword evidence="4" id="KW-1185">Reference proteome</keyword>
<protein>
    <recommendedName>
        <fullName evidence="2">Apple domain-containing protein</fullName>
    </recommendedName>
</protein>
<dbReference type="EMBL" id="LJZO01000003">
    <property type="protein sequence ID" value="ROW03324.1"/>
    <property type="molecule type" value="Genomic_DNA"/>
</dbReference>
<evidence type="ECO:0000313" key="4">
    <source>
        <dbReference type="Proteomes" id="UP000284375"/>
    </source>
</evidence>
<dbReference type="InterPro" id="IPR003609">
    <property type="entry name" value="Pan_app"/>
</dbReference>
<dbReference type="Proteomes" id="UP000284375">
    <property type="component" value="Unassembled WGS sequence"/>
</dbReference>
<organism evidence="3 4">
    <name type="scientific">Cytospora chrysosperma</name>
    <name type="common">Cytospora canker fungus</name>
    <name type="synonym">Sphaeria chrysosperma</name>
    <dbReference type="NCBI Taxonomy" id="252740"/>
    <lineage>
        <taxon>Eukaryota</taxon>
        <taxon>Fungi</taxon>
        <taxon>Dikarya</taxon>
        <taxon>Ascomycota</taxon>
        <taxon>Pezizomycotina</taxon>
        <taxon>Sordariomycetes</taxon>
        <taxon>Sordariomycetidae</taxon>
        <taxon>Diaporthales</taxon>
        <taxon>Cytosporaceae</taxon>
        <taxon>Cytospora</taxon>
    </lineage>
</organism>
<proteinExistence type="predicted"/>